<reference evidence="2 3" key="1">
    <citation type="journal article" date="2019" name="Nat. Ecol. Evol.">
        <title>Megaphylogeny resolves global patterns of mushroom evolution.</title>
        <authorList>
            <person name="Varga T."/>
            <person name="Krizsan K."/>
            <person name="Foldi C."/>
            <person name="Dima B."/>
            <person name="Sanchez-Garcia M."/>
            <person name="Sanchez-Ramirez S."/>
            <person name="Szollosi G.J."/>
            <person name="Szarkandi J.G."/>
            <person name="Papp V."/>
            <person name="Albert L."/>
            <person name="Andreopoulos W."/>
            <person name="Angelini C."/>
            <person name="Antonin V."/>
            <person name="Barry K.W."/>
            <person name="Bougher N.L."/>
            <person name="Buchanan P."/>
            <person name="Buyck B."/>
            <person name="Bense V."/>
            <person name="Catcheside P."/>
            <person name="Chovatia M."/>
            <person name="Cooper J."/>
            <person name="Damon W."/>
            <person name="Desjardin D."/>
            <person name="Finy P."/>
            <person name="Geml J."/>
            <person name="Haridas S."/>
            <person name="Hughes K."/>
            <person name="Justo A."/>
            <person name="Karasinski D."/>
            <person name="Kautmanova I."/>
            <person name="Kiss B."/>
            <person name="Kocsube S."/>
            <person name="Kotiranta H."/>
            <person name="LaButti K.M."/>
            <person name="Lechner B.E."/>
            <person name="Liimatainen K."/>
            <person name="Lipzen A."/>
            <person name="Lukacs Z."/>
            <person name="Mihaltcheva S."/>
            <person name="Morgado L.N."/>
            <person name="Niskanen T."/>
            <person name="Noordeloos M.E."/>
            <person name="Ohm R.A."/>
            <person name="Ortiz-Santana B."/>
            <person name="Ovrebo C."/>
            <person name="Racz N."/>
            <person name="Riley R."/>
            <person name="Savchenko A."/>
            <person name="Shiryaev A."/>
            <person name="Soop K."/>
            <person name="Spirin V."/>
            <person name="Szebenyi C."/>
            <person name="Tomsovsky M."/>
            <person name="Tulloss R.E."/>
            <person name="Uehling J."/>
            <person name="Grigoriev I.V."/>
            <person name="Vagvolgyi C."/>
            <person name="Papp T."/>
            <person name="Martin F.M."/>
            <person name="Miettinen O."/>
            <person name="Hibbett D.S."/>
            <person name="Nagy L.G."/>
        </authorList>
    </citation>
    <scope>NUCLEOTIDE SEQUENCE [LARGE SCALE GENOMIC DNA]</scope>
    <source>
        <strain evidence="2 3">CBS 166.37</strain>
    </source>
</reference>
<feature type="compositionally biased region" description="Acidic residues" evidence="1">
    <location>
        <begin position="900"/>
        <end position="928"/>
    </location>
</feature>
<sequence>MSQNTSESGSDDSQCEVVPPFHSLPNSYGIYCIYPSGQPTYTPDELFQINHICDSENFAADSNTNHSRAWWSSFSSSIKKPTLDYFAPFKSPSVFRLMDWFYSGSTKKSLGELDRLVKFKKEDLTSFCASHEAVRLDDLADSSSKSHGNSAFTAKDGWIEQSLTISLPVIKAVLQETAAETFTFSPYKTYWKPDPNRPPDSFAAHHLAYIPKLVDNFQDAYCEKFGVPASAEVLKHCRREIIQAVWLILLDDDFMDAYIHGFIIKCCDEILHRFFPQFFTYSADYPEKILLVCIKYLAKCLCPQCLMEINQVPNLGMRLDCKIRETKLQIDNQDQQERVEKAQKLIYEEGARLNGFEVEFQLSKNSLTATQVRPHGFNFHNMFVPDLLHEFELGIWKATFTHLLRILHATGGDGVQKLNKRFRQISTFGNDTIQRFTTNVAAMKKLAARDFEDLLQCYAARGRRKAAMASRAQTVSKSRDKSATKGTRHRATSPKKWLQNIRKFNLKTYKLHSLGDYVKFIRMFGTADGTSTQTGELEHRRGKSFFVRVHKGKSYFKRGISKQERREHILKNMRECAPQHEDSWKRKLQNATEKTQEQMAATTPRVPFNEAEDLPFTAALDHHHIAADVCHKLELPHWLGENKDDPALKDFLPQLKEHLFGRVLEPFTPQEQNSLHIVGNCIYKHKVMHTNFMTLSWEEDSKFPYWFGCVLGIFHAMVQFTGSGHQTFEPQRLEFLYVRWYGRDVRHRGGWKSKCLHHIGFVDGSDSYAFGFLDPEHVICGIHLIPAFSHGCTVDILPPSTTARTESEGDKDWQYFYVGQFVDWDMLMRFRGGGVGHHSTRSATNYFYNDWDPLDIQNADVQEVDLDGNPLEEYSDRDEHQSSSASDADSDGDGNGYDLTMEECVSEEERVESDGQEDWDDNDDDDKEDFGFAAL</sequence>
<gene>
    <name evidence="2" type="ORF">BDQ12DRAFT_698836</name>
</gene>
<name>A0A5C3MAU6_9AGAR</name>
<dbReference type="AlphaFoldDB" id="A0A5C3MAU6"/>
<keyword evidence="3" id="KW-1185">Reference proteome</keyword>
<dbReference type="Pfam" id="PF18759">
    <property type="entry name" value="Plavaka"/>
    <property type="match status" value="1"/>
</dbReference>
<evidence type="ECO:0000313" key="3">
    <source>
        <dbReference type="Proteomes" id="UP000308652"/>
    </source>
</evidence>
<evidence type="ECO:0000256" key="1">
    <source>
        <dbReference type="SAM" id="MobiDB-lite"/>
    </source>
</evidence>
<evidence type="ECO:0000313" key="2">
    <source>
        <dbReference type="EMBL" id="TFK38281.1"/>
    </source>
</evidence>
<feature type="region of interest" description="Disordered" evidence="1">
    <location>
        <begin position="869"/>
        <end position="935"/>
    </location>
</feature>
<dbReference type="OrthoDB" id="2687259at2759"/>
<organism evidence="2 3">
    <name type="scientific">Crucibulum laeve</name>
    <dbReference type="NCBI Taxonomy" id="68775"/>
    <lineage>
        <taxon>Eukaryota</taxon>
        <taxon>Fungi</taxon>
        <taxon>Dikarya</taxon>
        <taxon>Basidiomycota</taxon>
        <taxon>Agaricomycotina</taxon>
        <taxon>Agaricomycetes</taxon>
        <taxon>Agaricomycetidae</taxon>
        <taxon>Agaricales</taxon>
        <taxon>Agaricineae</taxon>
        <taxon>Nidulariaceae</taxon>
        <taxon>Crucibulum</taxon>
    </lineage>
</organism>
<protein>
    <submittedName>
        <fullName evidence="2">Uncharacterized protein</fullName>
    </submittedName>
</protein>
<dbReference type="STRING" id="68775.A0A5C3MAU6"/>
<accession>A0A5C3MAU6</accession>
<feature type="region of interest" description="Disordered" evidence="1">
    <location>
        <begin position="468"/>
        <end position="494"/>
    </location>
</feature>
<dbReference type="InterPro" id="IPR041078">
    <property type="entry name" value="Plavaka"/>
</dbReference>
<dbReference type="Proteomes" id="UP000308652">
    <property type="component" value="Unassembled WGS sequence"/>
</dbReference>
<proteinExistence type="predicted"/>
<dbReference type="EMBL" id="ML213604">
    <property type="protein sequence ID" value="TFK38281.1"/>
    <property type="molecule type" value="Genomic_DNA"/>
</dbReference>